<protein>
    <recommendedName>
        <fullName evidence="2">Methylthioribose-1-phosphate isomerase</fullName>
        <shortName evidence="2">M1Pi</shortName>
        <shortName evidence="2">MTR-1-P isomerase</shortName>
        <ecNumber evidence="2">5.3.1.23</ecNumber>
    </recommendedName>
    <alternativeName>
        <fullName evidence="2">S-methyl-5-thioribose-1-phosphate isomerase</fullName>
    </alternativeName>
</protein>
<dbReference type="GO" id="GO:0046523">
    <property type="term" value="F:S-methyl-5-thioribose-1-phosphate isomerase activity"/>
    <property type="evidence" value="ECO:0007669"/>
    <property type="project" value="UniProtKB-EC"/>
</dbReference>
<comment type="pathway">
    <text evidence="2">Amino-acid biosynthesis; L-methionine biosynthesis via salvage pathway; L-methionine from S-methyl-5-thio-alpha-D-ribose 1-phosphate: step 1/6.</text>
</comment>
<dbReference type="EC" id="5.3.1.23" evidence="2"/>
<feature type="binding site" evidence="2">
    <location>
        <position position="189"/>
    </location>
    <ligand>
        <name>substrate</name>
    </ligand>
</feature>
<reference evidence="3 4" key="1">
    <citation type="submission" date="2021-01" db="EMBL/GenBank/DDBJ databases">
        <title>Carboxyliciviraga sp.nov., isolated from coastal sediments.</title>
        <authorList>
            <person name="Lu D."/>
            <person name="Zhang T."/>
        </authorList>
    </citation>
    <scope>NUCLEOTIDE SEQUENCE [LARGE SCALE GENOMIC DNA]</scope>
    <source>
        <strain evidence="3 4">N1Y132</strain>
    </source>
</reference>
<feature type="site" description="Transition state stabilizer" evidence="2">
    <location>
        <position position="150"/>
    </location>
</feature>
<proteinExistence type="inferred from homology"/>
<feature type="binding site" evidence="2">
    <location>
        <begin position="240"/>
        <end position="241"/>
    </location>
    <ligand>
        <name>substrate</name>
    </ligand>
</feature>
<dbReference type="Gene3D" id="3.40.50.10470">
    <property type="entry name" value="Translation initiation factor eif-2b, domain 2"/>
    <property type="match status" value="1"/>
</dbReference>
<organism evidence="3 4">
    <name type="scientific">Carboxylicivirga marina</name>
    <dbReference type="NCBI Taxonomy" id="2800988"/>
    <lineage>
        <taxon>Bacteria</taxon>
        <taxon>Pseudomonadati</taxon>
        <taxon>Bacteroidota</taxon>
        <taxon>Bacteroidia</taxon>
        <taxon>Marinilabiliales</taxon>
        <taxon>Marinilabiliaceae</taxon>
        <taxon>Carboxylicivirga</taxon>
    </lineage>
</organism>
<accession>A0ABS1HJB4</accession>
<dbReference type="InterPro" id="IPR005251">
    <property type="entry name" value="IF-M1Pi"/>
</dbReference>
<gene>
    <name evidence="2 3" type="primary">mtnA</name>
    <name evidence="3" type="ORF">JIV24_10185</name>
</gene>
<dbReference type="SUPFAM" id="SSF100950">
    <property type="entry name" value="NagB/RpiA/CoA transferase-like"/>
    <property type="match status" value="1"/>
</dbReference>
<dbReference type="Gene3D" id="1.20.120.420">
    <property type="entry name" value="translation initiation factor eif-2b, domain 1"/>
    <property type="match status" value="1"/>
</dbReference>
<dbReference type="Proteomes" id="UP000605676">
    <property type="component" value="Unassembled WGS sequence"/>
</dbReference>
<dbReference type="InterPro" id="IPR037171">
    <property type="entry name" value="NagB/RpiA_transferase-like"/>
</dbReference>
<feature type="binding site" evidence="2">
    <location>
        <position position="90"/>
    </location>
    <ligand>
        <name>substrate</name>
    </ligand>
</feature>
<dbReference type="InterPro" id="IPR042529">
    <property type="entry name" value="IF_2B-like_C"/>
</dbReference>
<dbReference type="NCBIfam" id="TIGR00524">
    <property type="entry name" value="eIF-2B_rel"/>
    <property type="match status" value="1"/>
</dbReference>
<dbReference type="Pfam" id="PF01008">
    <property type="entry name" value="IF-2B"/>
    <property type="match status" value="1"/>
</dbReference>
<evidence type="ECO:0000313" key="3">
    <source>
        <dbReference type="EMBL" id="MBK3517700.1"/>
    </source>
</evidence>
<dbReference type="HAMAP" id="MF_01678">
    <property type="entry name" value="Salvage_MtnA"/>
    <property type="match status" value="1"/>
</dbReference>
<keyword evidence="2" id="KW-0028">Amino-acid biosynthesis</keyword>
<keyword evidence="1 2" id="KW-0413">Isomerase</keyword>
<comment type="function">
    <text evidence="2">Catalyzes the interconversion of methylthioribose-1-phosphate (MTR-1-P) into methylthioribulose-1-phosphate (MTRu-1-P).</text>
</comment>
<dbReference type="PANTHER" id="PTHR43475">
    <property type="entry name" value="METHYLTHIORIBOSE-1-PHOSPHATE ISOMERASE"/>
    <property type="match status" value="1"/>
</dbReference>
<dbReference type="PANTHER" id="PTHR43475:SF1">
    <property type="entry name" value="METHYLTHIORIBOSE-1-PHOSPHATE ISOMERASE"/>
    <property type="match status" value="1"/>
</dbReference>
<dbReference type="RefSeq" id="WP_200464928.1">
    <property type="nucleotide sequence ID" value="NZ_JAENRR010000020.1"/>
</dbReference>
<keyword evidence="4" id="KW-1185">Reference proteome</keyword>
<evidence type="ECO:0000256" key="2">
    <source>
        <dbReference type="HAMAP-Rule" id="MF_01678"/>
    </source>
</evidence>
<dbReference type="InterPro" id="IPR000649">
    <property type="entry name" value="IF-2B-related"/>
</dbReference>
<keyword evidence="2" id="KW-0486">Methionine biosynthesis</keyword>
<dbReference type="NCBIfam" id="TIGR00512">
    <property type="entry name" value="salvage_mtnA"/>
    <property type="match status" value="1"/>
</dbReference>
<comment type="caution">
    <text evidence="3">The sequence shown here is derived from an EMBL/GenBank/DDBJ whole genome shotgun (WGS) entry which is preliminary data.</text>
</comment>
<feature type="active site" description="Proton donor" evidence="2">
    <location>
        <position position="230"/>
    </location>
</feature>
<sequence length="343" mass="37903">MKINNTHYRTVWYDTAKHVVSMIDQIKLPFEFEIVELKNYKETAEAIRNMTVRGAGAIGATAGFAMAQAFVSCSNTDELKAAKAFIEATRPTAVNLFYATQKVFEAGQKGVGDAIEMAQNIADEDAEFCRLIGEHGNQLIQKDNKILTHCNAGWLAFVDYGSALSPIYAAHKAGKNPFVYVDETRPRGQGARLTAFELFHNEVEHRVIADNAAGFYMSKKQVDMVITGADRITANGDVANKIGTLEKAILAREFDIPFYVAAPFSTFDFDTSCGDDIIIEERGDEELLCHEGLDEKNNLCTIRMASPGSKGLNPAFDVTPAKYITAFITDRGIIKPSELKNYR</sequence>
<evidence type="ECO:0000313" key="4">
    <source>
        <dbReference type="Proteomes" id="UP000605676"/>
    </source>
</evidence>
<dbReference type="NCBIfam" id="NF004326">
    <property type="entry name" value="PRK05720.1"/>
    <property type="match status" value="1"/>
</dbReference>
<comment type="similarity">
    <text evidence="2">Belongs to the EIF-2B alpha/beta/delta subunits family. MtnA subfamily.</text>
</comment>
<comment type="catalytic activity">
    <reaction evidence="2">
        <text>5-(methylsulfanyl)-alpha-D-ribose 1-phosphate = 5-(methylsulfanyl)-D-ribulose 1-phosphate</text>
        <dbReference type="Rhea" id="RHEA:19989"/>
        <dbReference type="ChEBI" id="CHEBI:58533"/>
        <dbReference type="ChEBI" id="CHEBI:58548"/>
        <dbReference type="EC" id="5.3.1.23"/>
    </reaction>
</comment>
<evidence type="ECO:0000256" key="1">
    <source>
        <dbReference type="ARBA" id="ARBA00023235"/>
    </source>
</evidence>
<dbReference type="InterPro" id="IPR011559">
    <property type="entry name" value="Initiation_fac_2B_a/b/d"/>
</dbReference>
<dbReference type="EMBL" id="JAENRR010000020">
    <property type="protein sequence ID" value="MBK3517700.1"/>
    <property type="molecule type" value="Genomic_DNA"/>
</dbReference>
<feature type="binding site" evidence="2">
    <location>
        <begin position="53"/>
        <end position="55"/>
    </location>
    <ligand>
        <name>substrate</name>
    </ligand>
</feature>
<dbReference type="InterPro" id="IPR027363">
    <property type="entry name" value="M1Pi_N"/>
</dbReference>
<name>A0ABS1HJB4_9BACT</name>